<dbReference type="PANTHER" id="PTHR47463">
    <property type="entry name" value="F-BOX PROTEIN SKIP16"/>
    <property type="match status" value="1"/>
</dbReference>
<sequence>MAKSQTRERERGRERERVMGLDSVGALAIHEILSKLGPTDTAVAGCLNKRFRDWAADESLWSKFCADELDLSSPQDPLGNPTPTFKVAYQVWREAFGMYPWPLVRRVKRCWGRLKSWLSANFPEALATLRKGASEGEIKSLENNLKVKLPLPTRLLYRFCDGQDMKRDEVTGRILGSPLGLIGGYSFNDHLVNVYLLPLHLVMRKTLVIRKTQSTVLQRGFGRNSIFVASSSYRQKTFFFNCENGQLYVCTRNWLAIDGGAIPCVPKELIGLVPDYGGSQQQDAMLLWLEEHGHRLHSGVIRLHKEGKIRGINLFPEKAPHCSIAITNGVKVRASAVLVPEFSNLHDESEKFYFSYSMRMSLLPEGCCIYGMSFASCQLYRRHLIFRANDIVVSDINREAVIGKFPLLRPGEEEFVYESCTPLSSSSGSVEGCFTFVPGREL</sequence>
<evidence type="ECO:0000259" key="1">
    <source>
        <dbReference type="PROSITE" id="PS51087"/>
    </source>
</evidence>
<dbReference type="PANTHER" id="PTHR47463:SF2">
    <property type="entry name" value="F-BOX PROTEIN SKIP16"/>
    <property type="match status" value="1"/>
</dbReference>
<dbReference type="Proteomes" id="UP000823749">
    <property type="component" value="Chromosome 2"/>
</dbReference>
<dbReference type="InterPro" id="IPR036047">
    <property type="entry name" value="F-box-like_dom_sf"/>
</dbReference>
<keyword evidence="3" id="KW-1185">Reference proteome</keyword>
<dbReference type="PROSITE" id="PS51087">
    <property type="entry name" value="APAG"/>
    <property type="match status" value="1"/>
</dbReference>
<dbReference type="Gene3D" id="2.60.40.1470">
    <property type="entry name" value="ApaG domain"/>
    <property type="match status" value="1"/>
</dbReference>
<gene>
    <name evidence="2" type="ORF">RHGRI_004074</name>
</gene>
<proteinExistence type="predicted"/>
<accession>A0AAV6L7I5</accession>
<dbReference type="SUPFAM" id="SSF110069">
    <property type="entry name" value="ApaG-like"/>
    <property type="match status" value="1"/>
</dbReference>
<dbReference type="EMBL" id="JACTNZ010000002">
    <property type="protein sequence ID" value="KAG5560917.1"/>
    <property type="molecule type" value="Genomic_DNA"/>
</dbReference>
<reference evidence="2" key="1">
    <citation type="submission" date="2020-08" db="EMBL/GenBank/DDBJ databases">
        <title>Plant Genome Project.</title>
        <authorList>
            <person name="Zhang R.-G."/>
        </authorList>
    </citation>
    <scope>NUCLEOTIDE SEQUENCE</scope>
    <source>
        <strain evidence="2">WSP0</strain>
        <tissue evidence="2">Leaf</tissue>
    </source>
</reference>
<name>A0AAV6L7I5_9ERIC</name>
<organism evidence="2 3">
    <name type="scientific">Rhododendron griersonianum</name>
    <dbReference type="NCBI Taxonomy" id="479676"/>
    <lineage>
        <taxon>Eukaryota</taxon>
        <taxon>Viridiplantae</taxon>
        <taxon>Streptophyta</taxon>
        <taxon>Embryophyta</taxon>
        <taxon>Tracheophyta</taxon>
        <taxon>Spermatophyta</taxon>
        <taxon>Magnoliopsida</taxon>
        <taxon>eudicotyledons</taxon>
        <taxon>Gunneridae</taxon>
        <taxon>Pentapetalae</taxon>
        <taxon>asterids</taxon>
        <taxon>Ericales</taxon>
        <taxon>Ericaceae</taxon>
        <taxon>Ericoideae</taxon>
        <taxon>Rhodoreae</taxon>
        <taxon>Rhododendron</taxon>
    </lineage>
</organism>
<comment type="caution">
    <text evidence="2">The sequence shown here is derived from an EMBL/GenBank/DDBJ whole genome shotgun (WGS) entry which is preliminary data.</text>
</comment>
<dbReference type="SUPFAM" id="SSF81383">
    <property type="entry name" value="F-box domain"/>
    <property type="match status" value="1"/>
</dbReference>
<dbReference type="InterPro" id="IPR036767">
    <property type="entry name" value="ApaG_sf"/>
</dbReference>
<evidence type="ECO:0000313" key="3">
    <source>
        <dbReference type="Proteomes" id="UP000823749"/>
    </source>
</evidence>
<dbReference type="InterPro" id="IPR007474">
    <property type="entry name" value="ApaG_domain"/>
</dbReference>
<feature type="domain" description="ApaG" evidence="1">
    <location>
        <begin position="324"/>
        <end position="442"/>
    </location>
</feature>
<evidence type="ECO:0000313" key="2">
    <source>
        <dbReference type="EMBL" id="KAG5560917.1"/>
    </source>
</evidence>
<protein>
    <recommendedName>
        <fullName evidence="1">ApaG domain-containing protein</fullName>
    </recommendedName>
</protein>
<dbReference type="Pfam" id="PF04379">
    <property type="entry name" value="DUF525"/>
    <property type="match status" value="1"/>
</dbReference>
<dbReference type="AlphaFoldDB" id="A0AAV6L7I5"/>